<dbReference type="RefSeq" id="WP_184627317.1">
    <property type="nucleotide sequence ID" value="NZ_JACHCC010000009.1"/>
</dbReference>
<dbReference type="Pfam" id="PF01494">
    <property type="entry name" value="FAD_binding_3"/>
    <property type="match status" value="1"/>
</dbReference>
<evidence type="ECO:0000313" key="6">
    <source>
        <dbReference type="Proteomes" id="UP000521017"/>
    </source>
</evidence>
<comment type="similarity">
    <text evidence="3">Belongs to the 3-hydroxybenzoate 6-hydroxylase family.</text>
</comment>
<keyword evidence="1" id="KW-0560">Oxidoreductase</keyword>
<dbReference type="SUPFAM" id="SSF51905">
    <property type="entry name" value="FAD/NAD(P)-binding domain"/>
    <property type="match status" value="1"/>
</dbReference>
<dbReference type="Proteomes" id="UP000521017">
    <property type="component" value="Unassembled WGS sequence"/>
</dbReference>
<evidence type="ECO:0000256" key="3">
    <source>
        <dbReference type="ARBA" id="ARBA00024018"/>
    </source>
</evidence>
<comment type="caution">
    <text evidence="5">The sequence shown here is derived from an EMBL/GenBank/DDBJ whole genome shotgun (WGS) entry which is preliminary data.</text>
</comment>
<feature type="domain" description="FAD-binding" evidence="4">
    <location>
        <begin position="2"/>
        <end position="336"/>
    </location>
</feature>
<evidence type="ECO:0000256" key="1">
    <source>
        <dbReference type="ARBA" id="ARBA00023002"/>
    </source>
</evidence>
<dbReference type="GO" id="GO:0071949">
    <property type="term" value="F:FAD binding"/>
    <property type="evidence" value="ECO:0007669"/>
    <property type="project" value="InterPro"/>
</dbReference>
<sequence>MKVVVLGGGIAGLCMGIYLHQHDIDVCVNERQVFTAVGGHAFLMHHDGITVLNELANESELHLPGRAVHTFMLKDPDGGLIMELPLEDWQCFKRTDLLACLNQLLPESHINNNRIFSHFIYEDQKIVAAAFLNGEREYGDIFIGADGANSLVRKALFGEVKFEPGRVKEVVGIIEHAELANLLNGKFTKFQQQDKGLSFGLIPTSGIEMVWFMQYDPLLGDIPDGITERTSEQYHTLLHGLCLNLLKDFPVEVKTVLNHNDFQTSYIWNTRDFDLLPAFHSQNVVLIGDAAHVALPFTSAGTTNAMLDAKILCQCLLDYPDHDKAFSAYYQERANSIKEHVNMGRNLRDSFLNPVSEFVIPLINK</sequence>
<dbReference type="GO" id="GO:0004497">
    <property type="term" value="F:monooxygenase activity"/>
    <property type="evidence" value="ECO:0007669"/>
    <property type="project" value="UniProtKB-KW"/>
</dbReference>
<dbReference type="InterPro" id="IPR036188">
    <property type="entry name" value="FAD/NAD-bd_sf"/>
</dbReference>
<evidence type="ECO:0000256" key="2">
    <source>
        <dbReference type="ARBA" id="ARBA00023033"/>
    </source>
</evidence>
<dbReference type="EMBL" id="JACHCC010000009">
    <property type="protein sequence ID" value="MBB6501513.1"/>
    <property type="molecule type" value="Genomic_DNA"/>
</dbReference>
<dbReference type="InterPro" id="IPR044560">
    <property type="entry name" value="MOase"/>
</dbReference>
<gene>
    <name evidence="5" type="ORF">HDF25_003680</name>
</gene>
<reference evidence="5 6" key="1">
    <citation type="submission" date="2020-08" db="EMBL/GenBank/DDBJ databases">
        <title>Genomic Encyclopedia of Type Strains, Phase IV (KMG-V): Genome sequencing to study the core and pangenomes of soil and plant-associated prokaryotes.</title>
        <authorList>
            <person name="Whitman W."/>
        </authorList>
    </citation>
    <scope>NUCLEOTIDE SEQUENCE [LARGE SCALE GENOMIC DNA]</scope>
    <source>
        <strain evidence="5 6">M2T3</strain>
    </source>
</reference>
<dbReference type="PRINTS" id="PR00420">
    <property type="entry name" value="RNGMNOXGNASE"/>
</dbReference>
<accession>A0A7X0MLL1</accession>
<organism evidence="5 6">
    <name type="scientific">Pedobacter cryoconitis</name>
    <dbReference type="NCBI Taxonomy" id="188932"/>
    <lineage>
        <taxon>Bacteria</taxon>
        <taxon>Pseudomonadati</taxon>
        <taxon>Bacteroidota</taxon>
        <taxon>Sphingobacteriia</taxon>
        <taxon>Sphingobacteriales</taxon>
        <taxon>Sphingobacteriaceae</taxon>
        <taxon>Pedobacter</taxon>
    </lineage>
</organism>
<proteinExistence type="inferred from homology"/>
<keyword evidence="2" id="KW-0503">Monooxygenase</keyword>
<dbReference type="AlphaFoldDB" id="A0A7X0MLL1"/>
<protein>
    <submittedName>
        <fullName evidence="5">2-polyprenyl-6-methoxyphenol hydroxylase-like FAD-dependent oxidoreductase</fullName>
    </submittedName>
</protein>
<dbReference type="InterPro" id="IPR002938">
    <property type="entry name" value="FAD-bd"/>
</dbReference>
<evidence type="ECO:0000259" key="4">
    <source>
        <dbReference type="Pfam" id="PF01494"/>
    </source>
</evidence>
<name>A0A7X0MLL1_9SPHI</name>
<dbReference type="Gene3D" id="3.50.50.60">
    <property type="entry name" value="FAD/NAD(P)-binding domain"/>
    <property type="match status" value="1"/>
</dbReference>
<dbReference type="PANTHER" id="PTHR45934">
    <property type="entry name" value="FAD/NAD(P)-BINDING OXIDOREDUCTASE FAMILY PROTEIN"/>
    <property type="match status" value="1"/>
</dbReference>
<evidence type="ECO:0000313" key="5">
    <source>
        <dbReference type="EMBL" id="MBB6501513.1"/>
    </source>
</evidence>
<dbReference type="PANTHER" id="PTHR45934:SF2">
    <property type="entry name" value="MONOOXYGENASE 1"/>
    <property type="match status" value="1"/>
</dbReference>